<dbReference type="Gene3D" id="2.120.10.80">
    <property type="entry name" value="Kelch-type beta propeller"/>
    <property type="match status" value="1"/>
</dbReference>
<organism evidence="4 5">
    <name type="scientific">Cryptococcus deneoformans (strain JEC21 / ATCC MYA-565)</name>
    <name type="common">Cryptococcus neoformans var. neoformans serotype D</name>
    <dbReference type="NCBI Taxonomy" id="214684"/>
    <lineage>
        <taxon>Eukaryota</taxon>
        <taxon>Fungi</taxon>
        <taxon>Dikarya</taxon>
        <taxon>Basidiomycota</taxon>
        <taxon>Agaricomycotina</taxon>
        <taxon>Tremellomycetes</taxon>
        <taxon>Tremellales</taxon>
        <taxon>Cryptococcaceae</taxon>
        <taxon>Cryptococcus</taxon>
        <taxon>Cryptococcus neoformans species complex</taxon>
    </lineage>
</organism>
<dbReference type="EMBL" id="AE017341">
    <property type="protein sequence ID" value="AAW41234.1"/>
    <property type="molecule type" value="Genomic_DNA"/>
</dbReference>
<dbReference type="FunCoup" id="Q5KN84">
    <property type="interactions" value="103"/>
</dbReference>
<dbReference type="RefSeq" id="XP_024512009.1">
    <property type="nucleotide sequence ID" value="XM_024656380.1"/>
</dbReference>
<feature type="compositionally biased region" description="Polar residues" evidence="3">
    <location>
        <begin position="865"/>
        <end position="885"/>
    </location>
</feature>
<dbReference type="GO" id="GO:0005829">
    <property type="term" value="C:cytosol"/>
    <property type="evidence" value="ECO:0000318"/>
    <property type="project" value="GO_Central"/>
</dbReference>
<evidence type="ECO:0000256" key="2">
    <source>
        <dbReference type="ARBA" id="ARBA00022737"/>
    </source>
</evidence>
<feature type="region of interest" description="Disordered" evidence="3">
    <location>
        <begin position="579"/>
        <end position="661"/>
    </location>
</feature>
<feature type="compositionally biased region" description="Low complexity" evidence="3">
    <location>
        <begin position="890"/>
        <end position="905"/>
    </location>
</feature>
<feature type="region of interest" description="Disordered" evidence="3">
    <location>
        <begin position="1"/>
        <end position="21"/>
    </location>
</feature>
<dbReference type="PANTHER" id="PTHR43503:SF2">
    <property type="entry name" value="NEGATIVE REGULATOR OF SPORULATION MDS3-RELATED"/>
    <property type="match status" value="1"/>
</dbReference>
<dbReference type="GO" id="GO:0045454">
    <property type="term" value="P:cell redox homeostasis"/>
    <property type="evidence" value="ECO:0000318"/>
    <property type="project" value="GO_Central"/>
</dbReference>
<dbReference type="OMA" id="RDESHRM"/>
<dbReference type="OrthoDB" id="10001928at2759"/>
<dbReference type="Pfam" id="PF24681">
    <property type="entry name" value="Kelch_KLHDC2_KLHL20_DRC7"/>
    <property type="match status" value="1"/>
</dbReference>
<evidence type="ECO:0000313" key="5">
    <source>
        <dbReference type="Proteomes" id="UP000002149"/>
    </source>
</evidence>
<accession>Q55YW7</accession>
<dbReference type="HOGENOM" id="CLU_295600_0_0_1"/>
<feature type="compositionally biased region" description="Polar residues" evidence="3">
    <location>
        <begin position="579"/>
        <end position="592"/>
    </location>
</feature>
<feature type="region of interest" description="Disordered" evidence="3">
    <location>
        <begin position="1021"/>
        <end position="1052"/>
    </location>
</feature>
<gene>
    <name evidence="4" type="ordered locus">CNA07370</name>
</gene>
<accession>Q5KN84</accession>
<dbReference type="PANTHER" id="PTHR43503">
    <property type="entry name" value="MCG48959-RELATED"/>
    <property type="match status" value="1"/>
</dbReference>
<evidence type="ECO:0000256" key="1">
    <source>
        <dbReference type="ARBA" id="ARBA00022441"/>
    </source>
</evidence>
<feature type="compositionally biased region" description="Polar residues" evidence="3">
    <location>
        <begin position="740"/>
        <end position="769"/>
    </location>
</feature>
<dbReference type="KEGG" id="cne:CNA07370"/>
<dbReference type="Proteomes" id="UP000002149">
    <property type="component" value="Chromosome 1"/>
</dbReference>
<protein>
    <submittedName>
        <fullName evidence="4">Sporulation-related protein, putative</fullName>
    </submittedName>
</protein>
<reference evidence="4 5" key="1">
    <citation type="journal article" date="2005" name="Science">
        <title>The genome of the basidiomycetous yeast and human pathogen Cryptococcus neoformans.</title>
        <authorList>
            <person name="Loftus B.J."/>
            <person name="Fung E."/>
            <person name="Roncaglia P."/>
            <person name="Rowley D."/>
            <person name="Amedeo P."/>
            <person name="Bruno D."/>
            <person name="Vamathevan J."/>
            <person name="Miranda M."/>
            <person name="Anderson I.J."/>
            <person name="Fraser J.A."/>
            <person name="Allen J.E."/>
            <person name="Bosdet I.E."/>
            <person name="Brent M.R."/>
            <person name="Chiu R."/>
            <person name="Doering T.L."/>
            <person name="Donlin M.J."/>
            <person name="D'Souza C.A."/>
            <person name="Fox D.S."/>
            <person name="Grinberg V."/>
            <person name="Fu J."/>
            <person name="Fukushima M."/>
            <person name="Haas B.J."/>
            <person name="Huang J.C."/>
            <person name="Janbon G."/>
            <person name="Jones S.J."/>
            <person name="Koo H.L."/>
            <person name="Krzywinski M.I."/>
            <person name="Kwon-Chung J.K."/>
            <person name="Lengeler K.B."/>
            <person name="Maiti R."/>
            <person name="Marra M.A."/>
            <person name="Marra R.E."/>
            <person name="Mathewson C.A."/>
            <person name="Mitchell T.G."/>
            <person name="Pertea M."/>
            <person name="Riggs F.R."/>
            <person name="Salzberg S.L."/>
            <person name="Schein J.E."/>
            <person name="Shvartsbeyn A."/>
            <person name="Shin H."/>
            <person name="Shumway M."/>
            <person name="Specht C.A."/>
            <person name="Suh B.B."/>
            <person name="Tenney A."/>
            <person name="Utterback T.R."/>
            <person name="Wickes B.L."/>
            <person name="Wortman J.R."/>
            <person name="Wye N.H."/>
            <person name="Kronstad J.W."/>
            <person name="Lodge J.K."/>
            <person name="Heitman J."/>
            <person name="Davis R.W."/>
            <person name="Fraser C.M."/>
            <person name="Hyman R.W."/>
        </authorList>
    </citation>
    <scope>NUCLEOTIDE SEQUENCE [LARGE SCALE GENOMIC DNA]</scope>
    <source>
        <strain evidence="5">JEC21 / ATCC MYA-565</strain>
    </source>
</reference>
<dbReference type="PaxDb" id="214684-Q5KN84"/>
<feature type="compositionally biased region" description="Polar residues" evidence="3">
    <location>
        <begin position="821"/>
        <end position="830"/>
    </location>
</feature>
<dbReference type="InParanoid" id="Q5KN84"/>
<dbReference type="GeneID" id="3253649"/>
<keyword evidence="1" id="KW-0880">Kelch repeat</keyword>
<dbReference type="VEuPathDB" id="FungiDB:CNA07370"/>
<dbReference type="SUPFAM" id="SSF117281">
    <property type="entry name" value="Kelch motif"/>
    <property type="match status" value="1"/>
</dbReference>
<evidence type="ECO:0000256" key="3">
    <source>
        <dbReference type="SAM" id="MobiDB-lite"/>
    </source>
</evidence>
<sequence>MDTGTAHVMSWSEPTKGHVPPPLTGPSITISPLPAPHPPTIFLFGGKSVQTRRLTSDMWAMDLGTRIWEHVDAGPGPGPRYFHSMDVWEDKLVCFGGMSDSEPMSVHNDIWFFDCISRRWIPQPSPSDDVALGIDLAAQDQALIPSARYAHLSAVSRGKLVISGGQHSDNTWIYEINVYDLKNRVWVSKTEQPQADGMYSKGAYRSVAASSRKRVQTPQQGGDLKAATTHAYSVDEEGEGGDIWCYSNYDFAKVRRELDILSPDSSEHVPSNKHAPPPEFIIRDESHRMRGSSQPPGLRFPTGGIVGNSFILCGLYLASVSGAFSIWALNLETMTWKHLEPSVLSNGSWNRALVWADKAKVLVFGNTQFDLTSDYSRRAVNLDHIAVISLEAFGIYQPPNLVVPTKVQQAGLSMLDEKLASDFEVICDDGRRVKCSRKILSERWPWFAEQERELEDKAHGLISDAPFVDINDTLLGSFTPARLAPHNLTLPEPFPVCVALVQYFYTLSLTTPLQNRAPVLSALLFMSKQYKIERLNRLVVHALHERLDLSNAVGIYEIATLAGEQCLQVRALNVIHSAKSGSSRGHNRQNPGSAVPGEGGANDDFSAGRTQPGTPANGVPSGATRPGAIDAPVKRARADSLTIPEDIISSTPEQDTSHDDDDKIGALLAALDVSAKEINSLSRPHNVGHRGSDRSLASLKSAQSLTSSSLPSIPQRSHLRLPPLAPPPLSRLPSFPHTPDSIQPERSSLGRPSSPTNSDLTSNYPQTPAESLRESWILPQHRDWSVSTGPGGGLMDSRSSSSSGMGLPALPEDDAFDPRSRGSQGRTNRNLFIDPFSMQKKTNQATLEAADLLQRSAVQNLAGLQQTRTDSPTMHHSSYDSSFMQVSPAPSISRTPSVSSHSPSVFAPPPSRSPKGTRHFSINTQSSGASNPLSPTSTEWSDETGGPLLRAQTVISLANSAFDCGSSISSGSTGTSSKKAAKAEAKAIRQAEKAAKKVEAQAHFEALRAEQAKKMALLKAEAQRKAEIQAAKEQQAPSEKDLKREPKSKWGKLTNGFKDAVLFPDGGPKSTMF</sequence>
<feature type="compositionally biased region" description="Basic and acidic residues" evidence="3">
    <location>
        <begin position="1038"/>
        <end position="1048"/>
    </location>
</feature>
<dbReference type="eggNOG" id="KOG0379">
    <property type="taxonomic scope" value="Eukaryota"/>
</dbReference>
<dbReference type="InterPro" id="IPR011333">
    <property type="entry name" value="SKP1/BTB/POZ_sf"/>
</dbReference>
<evidence type="ECO:0000313" key="4">
    <source>
        <dbReference type="EMBL" id="AAW41234.1"/>
    </source>
</evidence>
<feature type="compositionally biased region" description="Low complexity" evidence="3">
    <location>
        <begin position="695"/>
        <end position="712"/>
    </location>
</feature>
<feature type="compositionally biased region" description="Low complexity" evidence="3">
    <location>
        <begin position="795"/>
        <end position="807"/>
    </location>
</feature>
<dbReference type="InterPro" id="IPR015915">
    <property type="entry name" value="Kelch-typ_b-propeller"/>
</dbReference>
<feature type="region of interest" description="Disordered" evidence="3">
    <location>
        <begin position="682"/>
        <end position="770"/>
    </location>
</feature>
<feature type="compositionally biased region" description="Polar residues" evidence="3">
    <location>
        <begin position="920"/>
        <end position="939"/>
    </location>
</feature>
<proteinExistence type="predicted"/>
<keyword evidence="2" id="KW-0677">Repeat</keyword>
<name>Q5KN84_CRYD1</name>
<keyword evidence="5" id="KW-1185">Reference proteome</keyword>
<feature type="region of interest" description="Disordered" evidence="3">
    <location>
        <begin position="865"/>
        <end position="945"/>
    </location>
</feature>
<dbReference type="GO" id="GO:0004601">
    <property type="term" value="F:peroxidase activity"/>
    <property type="evidence" value="ECO:0000318"/>
    <property type="project" value="GO_Central"/>
</dbReference>
<feature type="region of interest" description="Disordered" evidence="3">
    <location>
        <begin position="782"/>
        <end position="837"/>
    </location>
</feature>
<dbReference type="Gene3D" id="3.30.710.10">
    <property type="entry name" value="Potassium Channel Kv1.1, Chain A"/>
    <property type="match status" value="1"/>
</dbReference>
<dbReference type="AlphaFoldDB" id="Q5KN84"/>